<dbReference type="InterPro" id="IPR003593">
    <property type="entry name" value="AAA+_ATPase"/>
</dbReference>
<dbReference type="CDD" id="cd03257">
    <property type="entry name" value="ABC_NikE_OppD_transporters"/>
    <property type="match status" value="1"/>
</dbReference>
<dbReference type="SMART" id="SM00382">
    <property type="entry name" value="AAA"/>
    <property type="match status" value="1"/>
</dbReference>
<dbReference type="InterPro" id="IPR050319">
    <property type="entry name" value="ABC_transp_ATP-bind"/>
</dbReference>
<dbReference type="PANTHER" id="PTHR43776:SF7">
    <property type="entry name" value="D,D-DIPEPTIDE TRANSPORT ATP-BINDING PROTEIN DDPF-RELATED"/>
    <property type="match status" value="1"/>
</dbReference>
<dbReference type="STRING" id="1802579.A2310_06925"/>
<evidence type="ECO:0000259" key="5">
    <source>
        <dbReference type="PROSITE" id="PS50893"/>
    </source>
</evidence>
<dbReference type="PROSITE" id="PS00211">
    <property type="entry name" value="ABC_TRANSPORTER_1"/>
    <property type="match status" value="1"/>
</dbReference>
<organism evidence="6 7">
    <name type="scientific">candidate division WOR-1 bacterium RIFOXYB2_FULL_37_13</name>
    <dbReference type="NCBI Taxonomy" id="1802579"/>
    <lineage>
        <taxon>Bacteria</taxon>
        <taxon>Bacillati</taxon>
        <taxon>Saganbacteria</taxon>
    </lineage>
</organism>
<proteinExistence type="inferred from homology"/>
<comment type="similarity">
    <text evidence="1">Belongs to the ABC transporter superfamily.</text>
</comment>
<feature type="domain" description="ABC transporter" evidence="5">
    <location>
        <begin position="2"/>
        <end position="237"/>
    </location>
</feature>
<evidence type="ECO:0000256" key="4">
    <source>
        <dbReference type="ARBA" id="ARBA00022840"/>
    </source>
</evidence>
<evidence type="ECO:0000256" key="1">
    <source>
        <dbReference type="ARBA" id="ARBA00005417"/>
    </source>
</evidence>
<dbReference type="PANTHER" id="PTHR43776">
    <property type="entry name" value="TRANSPORT ATP-BINDING PROTEIN"/>
    <property type="match status" value="1"/>
</dbReference>
<dbReference type="AlphaFoldDB" id="A0A1F4SNK9"/>
<evidence type="ECO:0000256" key="2">
    <source>
        <dbReference type="ARBA" id="ARBA00022448"/>
    </source>
</evidence>
<dbReference type="Proteomes" id="UP000178417">
    <property type="component" value="Unassembled WGS sequence"/>
</dbReference>
<dbReference type="InterPro" id="IPR003439">
    <property type="entry name" value="ABC_transporter-like_ATP-bd"/>
</dbReference>
<protein>
    <recommendedName>
        <fullName evidence="5">ABC transporter domain-containing protein</fullName>
    </recommendedName>
</protein>
<dbReference type="PROSITE" id="PS50893">
    <property type="entry name" value="ABC_TRANSPORTER_2"/>
    <property type="match status" value="1"/>
</dbReference>
<accession>A0A1F4SNK9</accession>
<dbReference type="SUPFAM" id="SSF52540">
    <property type="entry name" value="P-loop containing nucleoside triphosphate hydrolases"/>
    <property type="match status" value="1"/>
</dbReference>
<keyword evidence="3" id="KW-0547">Nucleotide-binding</keyword>
<keyword evidence="4" id="KW-0067">ATP-binding</keyword>
<dbReference type="Gene3D" id="3.40.50.300">
    <property type="entry name" value="P-loop containing nucleotide triphosphate hydrolases"/>
    <property type="match status" value="1"/>
</dbReference>
<gene>
    <name evidence="6" type="ORF">A2310_06925</name>
</gene>
<keyword evidence="2" id="KW-0813">Transport</keyword>
<dbReference type="GO" id="GO:0005524">
    <property type="term" value="F:ATP binding"/>
    <property type="evidence" value="ECO:0007669"/>
    <property type="project" value="UniProtKB-KW"/>
</dbReference>
<dbReference type="GO" id="GO:0016887">
    <property type="term" value="F:ATP hydrolysis activity"/>
    <property type="evidence" value="ECO:0007669"/>
    <property type="project" value="InterPro"/>
</dbReference>
<evidence type="ECO:0000256" key="3">
    <source>
        <dbReference type="ARBA" id="ARBA00022741"/>
    </source>
</evidence>
<dbReference type="InterPro" id="IPR017871">
    <property type="entry name" value="ABC_transporter-like_CS"/>
</dbReference>
<dbReference type="EMBL" id="MEUB01000033">
    <property type="protein sequence ID" value="OGC22015.1"/>
    <property type="molecule type" value="Genomic_DNA"/>
</dbReference>
<dbReference type="Pfam" id="PF00005">
    <property type="entry name" value="ABC_tran"/>
    <property type="match status" value="1"/>
</dbReference>
<comment type="caution">
    <text evidence="6">The sequence shown here is derived from an EMBL/GenBank/DDBJ whole genome shotgun (WGS) entry which is preliminary data.</text>
</comment>
<evidence type="ECO:0000313" key="7">
    <source>
        <dbReference type="Proteomes" id="UP000178417"/>
    </source>
</evidence>
<reference evidence="6 7" key="1">
    <citation type="journal article" date="2016" name="Nat. Commun.">
        <title>Thousands of microbial genomes shed light on interconnected biogeochemical processes in an aquifer system.</title>
        <authorList>
            <person name="Anantharaman K."/>
            <person name="Brown C.T."/>
            <person name="Hug L.A."/>
            <person name="Sharon I."/>
            <person name="Castelle C.J."/>
            <person name="Probst A.J."/>
            <person name="Thomas B.C."/>
            <person name="Singh A."/>
            <person name="Wilkins M.J."/>
            <person name="Karaoz U."/>
            <person name="Brodie E.L."/>
            <person name="Williams K.H."/>
            <person name="Hubbard S.S."/>
            <person name="Banfield J.F."/>
        </authorList>
    </citation>
    <scope>NUCLEOTIDE SEQUENCE [LARGE SCALE GENOMIC DNA]</scope>
</reference>
<evidence type="ECO:0000313" key="6">
    <source>
        <dbReference type="EMBL" id="OGC22015.1"/>
    </source>
</evidence>
<sequence>MLKIKNINKNFGRLEVLKGISFEIKRGESLGLLGESGAGKSTLARIILGLIPKDSGDIFLNGQPVDYSIRDIRKIFQIIFQDPYTSLNPKIKIGEAIGEPILIHKILPKNKIRQKVEELLSLVRLSKEHYNRYPHELSGGERQRVGIARALSVGPSFLILDEPVSSLDLSVQIELLDLLKRLKDELGLTYLLIAHDLAVIKYICDRVIVIEKGEIVEDDKVDKVLTSPSDAYTKKLIEAGLG</sequence>
<dbReference type="InterPro" id="IPR027417">
    <property type="entry name" value="P-loop_NTPase"/>
</dbReference>
<name>A0A1F4SNK9_UNCSA</name>
<dbReference type="GO" id="GO:0055085">
    <property type="term" value="P:transmembrane transport"/>
    <property type="evidence" value="ECO:0007669"/>
    <property type="project" value="UniProtKB-ARBA"/>
</dbReference>